<feature type="signal peptide" evidence="2">
    <location>
        <begin position="1"/>
        <end position="20"/>
    </location>
</feature>
<protein>
    <submittedName>
        <fullName evidence="3">Uncharacterized protein</fullName>
    </submittedName>
</protein>
<keyword evidence="4" id="KW-1185">Reference proteome</keyword>
<evidence type="ECO:0000313" key="4">
    <source>
        <dbReference type="Proteomes" id="UP000363661"/>
    </source>
</evidence>
<dbReference type="PROSITE" id="PS51257">
    <property type="entry name" value="PROKAR_LIPOPROTEIN"/>
    <property type="match status" value="1"/>
</dbReference>
<dbReference type="Proteomes" id="UP000363661">
    <property type="component" value="Unassembled WGS sequence"/>
</dbReference>
<gene>
    <name evidence="3" type="ORF">RTSSTS7063_01929</name>
</gene>
<evidence type="ECO:0000313" key="3">
    <source>
        <dbReference type="EMBL" id="VUX13846.1"/>
    </source>
</evidence>
<dbReference type="AlphaFoldDB" id="A0A564U2U9"/>
<feature type="chain" id="PRO_5039130669" evidence="2">
    <location>
        <begin position="21"/>
        <end position="177"/>
    </location>
</feature>
<reference evidence="3 4" key="1">
    <citation type="submission" date="2019-07" db="EMBL/GenBank/DDBJ databases">
        <authorList>
            <person name="Hibberd C M."/>
            <person name="Gehrig L. J."/>
            <person name="Chang H.-W."/>
            <person name="Venkatesh S."/>
        </authorList>
    </citation>
    <scope>NUCLEOTIDE SEQUENCE [LARGE SCALE GENOMIC DNA]</scope>
    <source>
        <strain evidence="3">Ruminococcus_torques_SSTS_Bg7063</strain>
    </source>
</reference>
<evidence type="ECO:0000256" key="2">
    <source>
        <dbReference type="SAM" id="SignalP"/>
    </source>
</evidence>
<sequence>MRKKKVIIALVCLFSVFVVGCGQKEDNNVKQEEEKKVETKDEQKEVSSEDSNVKVQKEIRVSYINPDSGETETEVKKVDDLTTEIIWEALKEKNVIQEDAGFNSCELSEEDKSISLDVDQQFGDDIRRMGTTEESEVLKCVVNTFLDSYNYDKIKITENGQVFETSDAVLDGYMTRQ</sequence>
<accession>A0A564U2U9</accession>
<keyword evidence="2" id="KW-0732">Signal</keyword>
<organism evidence="3 4">
    <name type="scientific">[Ruminococcus] torques</name>
    <dbReference type="NCBI Taxonomy" id="33039"/>
    <lineage>
        <taxon>Bacteria</taxon>
        <taxon>Bacillati</taxon>
        <taxon>Bacillota</taxon>
        <taxon>Clostridia</taxon>
        <taxon>Lachnospirales</taxon>
        <taxon>Lachnospiraceae</taxon>
        <taxon>Mediterraneibacter</taxon>
    </lineage>
</organism>
<dbReference type="RefSeq" id="WP_117568072.1">
    <property type="nucleotide sequence ID" value="NZ_CABHNA010000065.1"/>
</dbReference>
<evidence type="ECO:0000256" key="1">
    <source>
        <dbReference type="SAM" id="MobiDB-lite"/>
    </source>
</evidence>
<dbReference type="EMBL" id="CABHNA010000065">
    <property type="protein sequence ID" value="VUX13846.1"/>
    <property type="molecule type" value="Genomic_DNA"/>
</dbReference>
<feature type="region of interest" description="Disordered" evidence="1">
    <location>
        <begin position="28"/>
        <end position="53"/>
    </location>
</feature>
<proteinExistence type="predicted"/>
<name>A0A564U2U9_9FIRM</name>